<protein>
    <recommendedName>
        <fullName evidence="2">DUF4283 domain-containing protein</fullName>
    </recommendedName>
</protein>
<dbReference type="AlphaFoldDB" id="A0A6L2MND2"/>
<organism evidence="1">
    <name type="scientific">Tanacetum cinerariifolium</name>
    <name type="common">Dalmatian daisy</name>
    <name type="synonym">Chrysanthemum cinerariifolium</name>
    <dbReference type="NCBI Taxonomy" id="118510"/>
    <lineage>
        <taxon>Eukaryota</taxon>
        <taxon>Viridiplantae</taxon>
        <taxon>Streptophyta</taxon>
        <taxon>Embryophyta</taxon>
        <taxon>Tracheophyta</taxon>
        <taxon>Spermatophyta</taxon>
        <taxon>Magnoliopsida</taxon>
        <taxon>eudicotyledons</taxon>
        <taxon>Gunneridae</taxon>
        <taxon>Pentapetalae</taxon>
        <taxon>asterids</taxon>
        <taxon>campanulids</taxon>
        <taxon>Asterales</taxon>
        <taxon>Asteraceae</taxon>
        <taxon>Asteroideae</taxon>
        <taxon>Anthemideae</taxon>
        <taxon>Anthemidinae</taxon>
        <taxon>Tanacetum</taxon>
    </lineage>
</organism>
<evidence type="ECO:0000313" key="1">
    <source>
        <dbReference type="EMBL" id="GEU75230.1"/>
    </source>
</evidence>
<gene>
    <name evidence="1" type="ORF">Tci_047208</name>
</gene>
<name>A0A6L2MND2_TANCI</name>
<accession>A0A6L2MND2</accession>
<proteinExistence type="predicted"/>
<sequence>MTGVYDLRLKAGFLDSGGGGGKKKKNNTDVSLESVVGSGFLLLVDDTCIVHIQKGGSSSMGQVPDVNTINIRNDPSNIGACYLTSTHGMSNFYANVTGKSSRKSVNFRTYLHRWVMGLMWLYRWSLLGRLANSLLIQHMVSSWERGWPTPSLLNMLGTLGANISWLNQCLIRLSEDVGNVPVWVKLYGVPVTAFSEDGMSSYDREIIELRADVELKDTIMVFMPKLSREGQRFYTYTIRVEYDSKPPRWCHDSDDEVESANNDMARFQASEMVGFGTNSMLEQWSDTYENFDYDYDPYDDDMYEGQEIPEKIQSICDNLDIKVRGRKKK</sequence>
<comment type="caution">
    <text evidence="1">The sequence shown here is derived from an EMBL/GenBank/DDBJ whole genome shotgun (WGS) entry which is preliminary data.</text>
</comment>
<dbReference type="EMBL" id="BKCJ010007043">
    <property type="protein sequence ID" value="GEU75230.1"/>
    <property type="molecule type" value="Genomic_DNA"/>
</dbReference>
<evidence type="ECO:0008006" key="2">
    <source>
        <dbReference type="Google" id="ProtNLM"/>
    </source>
</evidence>
<reference evidence="1" key="1">
    <citation type="journal article" date="2019" name="Sci. Rep.">
        <title>Draft genome of Tanacetum cinerariifolium, the natural source of mosquito coil.</title>
        <authorList>
            <person name="Yamashiro T."/>
            <person name="Shiraishi A."/>
            <person name="Satake H."/>
            <person name="Nakayama K."/>
        </authorList>
    </citation>
    <scope>NUCLEOTIDE SEQUENCE</scope>
</reference>